<comment type="caution">
    <text evidence="1">The sequence shown here is derived from an EMBL/GenBank/DDBJ whole genome shotgun (WGS) entry which is preliminary data.</text>
</comment>
<proteinExistence type="predicted"/>
<dbReference type="Proteomes" id="UP000198211">
    <property type="component" value="Unassembled WGS sequence"/>
</dbReference>
<dbReference type="OrthoDB" id="124004at2759"/>
<evidence type="ECO:0000313" key="2">
    <source>
        <dbReference type="Proteomes" id="UP000198211"/>
    </source>
</evidence>
<keyword evidence="2" id="KW-1185">Reference proteome</keyword>
<dbReference type="EMBL" id="NBNE01016903">
    <property type="protein sequence ID" value="OWY92988.1"/>
    <property type="molecule type" value="Genomic_DNA"/>
</dbReference>
<sequence length="110" mass="12849">MILGTTSAHLVFGQDRISRQLHEVNWSYLTKRRFDVIMRDNNRERATRLHHFYKVGDQVMIRVAAKDRGTKHREVAKGPYSITEVHKNGTVNIAYGVTKHRVNIRCLFLC</sequence>
<organism evidence="1 2">
    <name type="scientific">Phytophthora megakarya</name>
    <dbReference type="NCBI Taxonomy" id="4795"/>
    <lineage>
        <taxon>Eukaryota</taxon>
        <taxon>Sar</taxon>
        <taxon>Stramenopiles</taxon>
        <taxon>Oomycota</taxon>
        <taxon>Peronosporomycetes</taxon>
        <taxon>Peronosporales</taxon>
        <taxon>Peronosporaceae</taxon>
        <taxon>Phytophthora</taxon>
    </lineage>
</organism>
<name>A0A225UJ25_9STRA</name>
<reference evidence="2" key="1">
    <citation type="submission" date="2017-03" db="EMBL/GenBank/DDBJ databases">
        <title>Phytopthora megakarya and P. palmivora, two closely related causual agents of cacao black pod achieved similar genome size and gene model numbers by different mechanisms.</title>
        <authorList>
            <person name="Ali S."/>
            <person name="Shao J."/>
            <person name="Larry D.J."/>
            <person name="Kronmiller B."/>
            <person name="Shen D."/>
            <person name="Strem M.D."/>
            <person name="Melnick R.L."/>
            <person name="Guiltinan M.J."/>
            <person name="Tyler B.M."/>
            <person name="Meinhardt L.W."/>
            <person name="Bailey B.A."/>
        </authorList>
    </citation>
    <scope>NUCLEOTIDE SEQUENCE [LARGE SCALE GENOMIC DNA]</scope>
    <source>
        <strain evidence="2">zdho120</strain>
    </source>
</reference>
<accession>A0A225UJ25</accession>
<protein>
    <submittedName>
        <fullName evidence="1">Pol Polyprotein</fullName>
    </submittedName>
</protein>
<dbReference type="AlphaFoldDB" id="A0A225UJ25"/>
<evidence type="ECO:0000313" key="1">
    <source>
        <dbReference type="EMBL" id="OWY92988.1"/>
    </source>
</evidence>
<gene>
    <name evidence="1" type="ORF">PHMEG_00037774</name>
</gene>